<feature type="transmembrane region" description="Helical" evidence="1">
    <location>
        <begin position="143"/>
        <end position="166"/>
    </location>
</feature>
<feature type="domain" description="VanZ-like" evidence="2">
    <location>
        <begin position="57"/>
        <end position="159"/>
    </location>
</feature>
<dbReference type="AlphaFoldDB" id="A0A4Y9JFV7"/>
<reference evidence="3 4" key="1">
    <citation type="submission" date="2019-03" db="EMBL/GenBank/DDBJ databases">
        <title>Diversity of the mouse oral microbiome.</title>
        <authorList>
            <person name="Joseph S."/>
            <person name="Aduse-Opoku J."/>
            <person name="Curtis M."/>
            <person name="Wade W."/>
            <person name="Hashim A."/>
        </authorList>
    </citation>
    <scope>NUCLEOTIDE SEQUENCE [LARGE SCALE GENOMIC DNA]</scope>
    <source>
        <strain evidence="3 4">WM131</strain>
    </source>
</reference>
<dbReference type="Pfam" id="PF04892">
    <property type="entry name" value="VanZ"/>
    <property type="match status" value="1"/>
</dbReference>
<protein>
    <submittedName>
        <fullName evidence="3">VanZ family protein</fullName>
    </submittedName>
</protein>
<evidence type="ECO:0000313" key="3">
    <source>
        <dbReference type="EMBL" id="TFU98906.1"/>
    </source>
</evidence>
<keyword evidence="1" id="KW-1133">Transmembrane helix</keyword>
<dbReference type="OrthoDB" id="4822551at2"/>
<evidence type="ECO:0000313" key="4">
    <source>
        <dbReference type="Proteomes" id="UP000297253"/>
    </source>
</evidence>
<feature type="transmembrane region" description="Helical" evidence="1">
    <location>
        <begin position="116"/>
        <end position="137"/>
    </location>
</feature>
<dbReference type="InterPro" id="IPR006976">
    <property type="entry name" value="VanZ-like"/>
</dbReference>
<feature type="transmembrane region" description="Helical" evidence="1">
    <location>
        <begin position="88"/>
        <end position="109"/>
    </location>
</feature>
<proteinExistence type="predicted"/>
<feature type="transmembrane region" description="Helical" evidence="1">
    <location>
        <begin position="21"/>
        <end position="43"/>
    </location>
</feature>
<gene>
    <name evidence="3" type="ORF">E4T82_00955</name>
</gene>
<dbReference type="Proteomes" id="UP000297253">
    <property type="component" value="Unassembled WGS sequence"/>
</dbReference>
<keyword evidence="1" id="KW-0812">Transmembrane</keyword>
<sequence>MHYLYFQYYSRIVVGMPEIDVVGPLLVILVMSYSVFVLLSFFYRERVSRKKIGALYVLYFACLAYLLFFKNIGIRGFGLNPVETLRDIQAGSVFVPLMNVLLFVPLGTLLTSKKHFAFSCLGVIGVELLQYTCSLGICDTGDMLLNIAGLALGIAVVRLGLLNFFLQKID</sequence>
<name>A0A4Y9JFV7_9STRE</name>
<keyword evidence="1" id="KW-0472">Membrane</keyword>
<dbReference type="EMBL" id="SPPD01000001">
    <property type="protein sequence ID" value="TFU98906.1"/>
    <property type="molecule type" value="Genomic_DNA"/>
</dbReference>
<comment type="caution">
    <text evidence="3">The sequence shown here is derived from an EMBL/GenBank/DDBJ whole genome shotgun (WGS) entry which is preliminary data.</text>
</comment>
<feature type="transmembrane region" description="Helical" evidence="1">
    <location>
        <begin position="52"/>
        <end position="68"/>
    </location>
</feature>
<evidence type="ECO:0000256" key="1">
    <source>
        <dbReference type="SAM" id="Phobius"/>
    </source>
</evidence>
<organism evidence="3 4">
    <name type="scientific">Streptococcus cuniculi</name>
    <dbReference type="NCBI Taxonomy" id="1432788"/>
    <lineage>
        <taxon>Bacteria</taxon>
        <taxon>Bacillati</taxon>
        <taxon>Bacillota</taxon>
        <taxon>Bacilli</taxon>
        <taxon>Lactobacillales</taxon>
        <taxon>Streptococcaceae</taxon>
        <taxon>Streptococcus</taxon>
    </lineage>
</organism>
<accession>A0A4Y9JFV7</accession>
<evidence type="ECO:0000259" key="2">
    <source>
        <dbReference type="Pfam" id="PF04892"/>
    </source>
</evidence>